<evidence type="ECO:0000256" key="1">
    <source>
        <dbReference type="SAM" id="SignalP"/>
    </source>
</evidence>
<keyword evidence="1" id="KW-0732">Signal</keyword>
<protein>
    <submittedName>
        <fullName evidence="2">Uncharacterized protein</fullName>
    </submittedName>
</protein>
<keyword evidence="3" id="KW-1185">Reference proteome</keyword>
<organism evidence="2 3">
    <name type="scientific">Trinickia terrae</name>
    <dbReference type="NCBI Taxonomy" id="2571161"/>
    <lineage>
        <taxon>Bacteria</taxon>
        <taxon>Pseudomonadati</taxon>
        <taxon>Pseudomonadota</taxon>
        <taxon>Betaproteobacteria</taxon>
        <taxon>Burkholderiales</taxon>
        <taxon>Burkholderiaceae</taxon>
        <taxon>Trinickia</taxon>
    </lineage>
</organism>
<feature type="chain" id="PRO_5020385687" evidence="1">
    <location>
        <begin position="24"/>
        <end position="133"/>
    </location>
</feature>
<name>A0A4U1I8B7_9BURK</name>
<dbReference type="RefSeq" id="WP_136894329.1">
    <property type="nucleotide sequence ID" value="NZ_SWJE01000005.1"/>
</dbReference>
<evidence type="ECO:0000313" key="2">
    <source>
        <dbReference type="EMBL" id="TKC89505.1"/>
    </source>
</evidence>
<evidence type="ECO:0000313" key="3">
    <source>
        <dbReference type="Proteomes" id="UP000305539"/>
    </source>
</evidence>
<feature type="signal peptide" evidence="1">
    <location>
        <begin position="1"/>
        <end position="23"/>
    </location>
</feature>
<dbReference type="EMBL" id="SWJE01000005">
    <property type="protein sequence ID" value="TKC89505.1"/>
    <property type="molecule type" value="Genomic_DNA"/>
</dbReference>
<dbReference type="Proteomes" id="UP000305539">
    <property type="component" value="Unassembled WGS sequence"/>
</dbReference>
<reference evidence="2 3" key="1">
    <citation type="submission" date="2019-04" db="EMBL/GenBank/DDBJ databases">
        <title>Trinickia sp. 7GSK02, isolated from subtropical forest soil.</title>
        <authorList>
            <person name="Gao Z.-H."/>
            <person name="Qiu L.-H."/>
        </authorList>
    </citation>
    <scope>NUCLEOTIDE SEQUENCE [LARGE SCALE GENOMIC DNA]</scope>
    <source>
        <strain evidence="2 3">7GSK02</strain>
    </source>
</reference>
<sequence>MKKLFLTASTIAVLATSASLALAEDLPGMPPPGGEHAVLRYDASAAPLTFPRSMVINDLEQLHRLYAITGREDDIVGVYHDVLKETQDPAIRNYVYDSLARVQLKPAHADDAIATLRASLTEDLSTVNKRSKN</sequence>
<gene>
    <name evidence="2" type="ORF">FAZ69_11295</name>
</gene>
<accession>A0A4U1I8B7</accession>
<dbReference type="AlphaFoldDB" id="A0A4U1I8B7"/>
<dbReference type="OrthoDB" id="9115021at2"/>
<comment type="caution">
    <text evidence="2">The sequence shown here is derived from an EMBL/GenBank/DDBJ whole genome shotgun (WGS) entry which is preliminary data.</text>
</comment>
<proteinExistence type="predicted"/>